<accession>A0A366DRG1</accession>
<dbReference type="NCBIfam" id="NF047353">
    <property type="entry name" value="tube_lmo2291"/>
    <property type="match status" value="1"/>
</dbReference>
<sequence length="156" mass="17063">MEQLRLNIQFFAGFEMMFAHQFNINTTPDQETETMAPLGPGINNVEPGNNEELDQTIYIDGNGYGTTDVIGAQMTLAYTGHRYYGDPAQDFIFGTQLELGNGRRTNFEWIEPNGGTFTGDITIANISGPSGDAGAKGEVSFEIHFNGKPTYTPPTP</sequence>
<keyword evidence="2" id="KW-1185">Reference proteome</keyword>
<name>A0A366DRG1_9BACI</name>
<gene>
    <name evidence="1" type="ORF">DES48_11733</name>
</gene>
<reference evidence="1 2" key="1">
    <citation type="submission" date="2018-06" db="EMBL/GenBank/DDBJ databases">
        <title>Genomic Encyclopedia of Type Strains, Phase IV (KMG-IV): sequencing the most valuable type-strain genomes for metagenomic binning, comparative biology and taxonomic classification.</title>
        <authorList>
            <person name="Goeker M."/>
        </authorList>
    </citation>
    <scope>NUCLEOTIDE SEQUENCE [LARGE SCALE GENOMIC DNA]</scope>
    <source>
        <strain evidence="1 2">DSM 15140</strain>
    </source>
</reference>
<dbReference type="EMBL" id="QNRI01000017">
    <property type="protein sequence ID" value="RBO92069.1"/>
    <property type="molecule type" value="Genomic_DNA"/>
</dbReference>
<evidence type="ECO:0000313" key="1">
    <source>
        <dbReference type="EMBL" id="RBO92069.1"/>
    </source>
</evidence>
<protein>
    <recommendedName>
        <fullName evidence="3">Capsid protein</fullName>
    </recommendedName>
</protein>
<proteinExistence type="predicted"/>
<comment type="caution">
    <text evidence="1">The sequence shown here is derived from an EMBL/GenBank/DDBJ whole genome shotgun (WGS) entry which is preliminary data.</text>
</comment>
<dbReference type="RefSeq" id="WP_245911497.1">
    <property type="nucleotide sequence ID" value="NZ_BAABQN010000017.1"/>
</dbReference>
<dbReference type="Proteomes" id="UP000252254">
    <property type="component" value="Unassembled WGS sequence"/>
</dbReference>
<evidence type="ECO:0008006" key="3">
    <source>
        <dbReference type="Google" id="ProtNLM"/>
    </source>
</evidence>
<dbReference type="STRING" id="200904.GCA_900168775_03127"/>
<dbReference type="AlphaFoldDB" id="A0A366DRG1"/>
<evidence type="ECO:0000313" key="2">
    <source>
        <dbReference type="Proteomes" id="UP000252254"/>
    </source>
</evidence>
<organism evidence="1 2">
    <name type="scientific">Paraliobacillus ryukyuensis</name>
    <dbReference type="NCBI Taxonomy" id="200904"/>
    <lineage>
        <taxon>Bacteria</taxon>
        <taxon>Bacillati</taxon>
        <taxon>Bacillota</taxon>
        <taxon>Bacilli</taxon>
        <taxon>Bacillales</taxon>
        <taxon>Bacillaceae</taxon>
        <taxon>Paraliobacillus</taxon>
    </lineage>
</organism>